<proteinExistence type="predicted"/>
<evidence type="ECO:0000313" key="2">
    <source>
        <dbReference type="Proteomes" id="UP001596037"/>
    </source>
</evidence>
<evidence type="ECO:0008006" key="3">
    <source>
        <dbReference type="Google" id="ProtNLM"/>
    </source>
</evidence>
<protein>
    <recommendedName>
        <fullName evidence="3">Iron-sulfur cluster assembly accessory protein</fullName>
    </recommendedName>
</protein>
<gene>
    <name evidence="1" type="ORF">ACFPOE_00995</name>
</gene>
<dbReference type="Gene3D" id="2.60.300.12">
    <property type="entry name" value="HesB-like domain"/>
    <property type="match status" value="1"/>
</dbReference>
<comment type="caution">
    <text evidence="1">The sequence shown here is derived from an EMBL/GenBank/DDBJ whole genome shotgun (WGS) entry which is preliminary data.</text>
</comment>
<reference evidence="2" key="1">
    <citation type="journal article" date="2019" name="Int. J. Syst. Evol. Microbiol.">
        <title>The Global Catalogue of Microorganisms (GCM) 10K type strain sequencing project: providing services to taxonomists for standard genome sequencing and annotation.</title>
        <authorList>
            <consortium name="The Broad Institute Genomics Platform"/>
            <consortium name="The Broad Institute Genome Sequencing Center for Infectious Disease"/>
            <person name="Wu L."/>
            <person name="Ma J."/>
        </authorList>
    </citation>
    <scope>NUCLEOTIDE SEQUENCE [LARGE SCALE GENOMIC DNA]</scope>
    <source>
        <strain evidence="2">CCUG 57401</strain>
    </source>
</reference>
<dbReference type="SUPFAM" id="SSF89360">
    <property type="entry name" value="HesB-like domain"/>
    <property type="match status" value="1"/>
</dbReference>
<dbReference type="EMBL" id="JBHSMF010000002">
    <property type="protein sequence ID" value="MFC5496096.1"/>
    <property type="molecule type" value="Genomic_DNA"/>
</dbReference>
<organism evidence="1 2">
    <name type="scientific">Caenimonas terrae</name>
    <dbReference type="NCBI Taxonomy" id="696074"/>
    <lineage>
        <taxon>Bacteria</taxon>
        <taxon>Pseudomonadati</taxon>
        <taxon>Pseudomonadota</taxon>
        <taxon>Betaproteobacteria</taxon>
        <taxon>Burkholderiales</taxon>
        <taxon>Comamonadaceae</taxon>
        <taxon>Caenimonas</taxon>
    </lineage>
</organism>
<dbReference type="RefSeq" id="WP_376848128.1">
    <property type="nucleotide sequence ID" value="NZ_JBHSMF010000002.1"/>
</dbReference>
<keyword evidence="2" id="KW-1185">Reference proteome</keyword>
<evidence type="ECO:0000313" key="1">
    <source>
        <dbReference type="EMBL" id="MFC5496096.1"/>
    </source>
</evidence>
<accession>A0ABW0N604</accession>
<sequence length="119" mass="12088">MAFQVTSSAAREIVAAAARSDAAGMALRVAARPTPDGLRYGMGFDAPAPDDQVLVFGELTVLLGAASREWLAGTVLDYVEIDPGRADFIFAEQELARPAAGGCPPTPCGGGGGCSRCGS</sequence>
<name>A0ABW0N604_9BURK</name>
<dbReference type="Proteomes" id="UP001596037">
    <property type="component" value="Unassembled WGS sequence"/>
</dbReference>
<dbReference type="InterPro" id="IPR035903">
    <property type="entry name" value="HesB-like_dom_sf"/>
</dbReference>